<evidence type="ECO:0000256" key="7">
    <source>
        <dbReference type="ARBA" id="ARBA00022741"/>
    </source>
</evidence>
<dbReference type="CDD" id="cd00075">
    <property type="entry name" value="HATPase"/>
    <property type="match status" value="1"/>
</dbReference>
<keyword evidence="10" id="KW-0902">Two-component regulatory system</keyword>
<dbReference type="InterPro" id="IPR003660">
    <property type="entry name" value="HAMP_dom"/>
</dbReference>
<dbReference type="PANTHER" id="PTHR45453:SF1">
    <property type="entry name" value="PHOSPHATE REGULON SENSOR PROTEIN PHOR"/>
    <property type="match status" value="1"/>
</dbReference>
<evidence type="ECO:0000256" key="5">
    <source>
        <dbReference type="ARBA" id="ARBA00022553"/>
    </source>
</evidence>
<evidence type="ECO:0000256" key="12">
    <source>
        <dbReference type="SAM" id="Phobius"/>
    </source>
</evidence>
<dbReference type="InterPro" id="IPR036890">
    <property type="entry name" value="HATPase_C_sf"/>
</dbReference>
<comment type="catalytic activity">
    <reaction evidence="1">
        <text>ATP + protein L-histidine = ADP + protein N-phospho-L-histidine.</text>
        <dbReference type="EC" id="2.7.13.3"/>
    </reaction>
</comment>
<evidence type="ECO:0000259" key="15">
    <source>
        <dbReference type="PROSITE" id="PS50885"/>
    </source>
</evidence>
<gene>
    <name evidence="16" type="primary">walK</name>
    <name evidence="16" type="ORF">MJA45_28440</name>
</gene>
<comment type="subcellular location">
    <subcellularLocation>
        <location evidence="2">Cell membrane</location>
        <topology evidence="2">Multi-pass membrane protein</topology>
    </subcellularLocation>
</comment>
<dbReference type="SMART" id="SM00304">
    <property type="entry name" value="HAMP"/>
    <property type="match status" value="1"/>
</dbReference>
<dbReference type="GO" id="GO:0004721">
    <property type="term" value="F:phosphoprotein phosphatase activity"/>
    <property type="evidence" value="ECO:0007669"/>
    <property type="project" value="TreeGrafter"/>
</dbReference>
<keyword evidence="6 16" id="KW-0808">Transferase</keyword>
<protein>
    <recommendedName>
        <fullName evidence="3">histidine kinase</fullName>
        <ecNumber evidence="3">2.7.13.3</ecNumber>
    </recommendedName>
</protein>
<evidence type="ECO:0000256" key="1">
    <source>
        <dbReference type="ARBA" id="ARBA00000085"/>
    </source>
</evidence>
<dbReference type="EC" id="2.7.13.3" evidence="3"/>
<evidence type="ECO:0000259" key="13">
    <source>
        <dbReference type="PROSITE" id="PS50109"/>
    </source>
</evidence>
<evidence type="ECO:0000256" key="3">
    <source>
        <dbReference type="ARBA" id="ARBA00012438"/>
    </source>
</evidence>
<dbReference type="PROSITE" id="PS50112">
    <property type="entry name" value="PAS"/>
    <property type="match status" value="1"/>
</dbReference>
<keyword evidence="5" id="KW-0597">Phosphoprotein</keyword>
<dbReference type="Pfam" id="PF02518">
    <property type="entry name" value="HATPase_c"/>
    <property type="match status" value="1"/>
</dbReference>
<dbReference type="Pfam" id="PF23846">
    <property type="entry name" value="Cache_WalK"/>
    <property type="match status" value="1"/>
</dbReference>
<dbReference type="GO" id="GO:0006355">
    <property type="term" value="P:regulation of DNA-templated transcription"/>
    <property type="evidence" value="ECO:0007669"/>
    <property type="project" value="InterPro"/>
</dbReference>
<evidence type="ECO:0000259" key="14">
    <source>
        <dbReference type="PROSITE" id="PS50112"/>
    </source>
</evidence>
<accession>A0AA96LHD8</accession>
<dbReference type="Pfam" id="PF00672">
    <property type="entry name" value="HAMP"/>
    <property type="match status" value="1"/>
</dbReference>
<keyword evidence="8 16" id="KW-0418">Kinase</keyword>
<dbReference type="RefSeq" id="WP_315605253.1">
    <property type="nucleotide sequence ID" value="NZ_CP130318.1"/>
</dbReference>
<dbReference type="CDD" id="cd00082">
    <property type="entry name" value="HisKA"/>
    <property type="match status" value="1"/>
</dbReference>
<dbReference type="InterPro" id="IPR035965">
    <property type="entry name" value="PAS-like_dom_sf"/>
</dbReference>
<dbReference type="InterPro" id="IPR005467">
    <property type="entry name" value="His_kinase_dom"/>
</dbReference>
<feature type="transmembrane region" description="Helical" evidence="12">
    <location>
        <begin position="15"/>
        <end position="34"/>
    </location>
</feature>
<dbReference type="SMART" id="SM00091">
    <property type="entry name" value="PAS"/>
    <property type="match status" value="1"/>
</dbReference>
<keyword evidence="12" id="KW-0812">Transmembrane</keyword>
<dbReference type="InterPro" id="IPR000014">
    <property type="entry name" value="PAS"/>
</dbReference>
<dbReference type="CDD" id="cd06225">
    <property type="entry name" value="HAMP"/>
    <property type="match status" value="1"/>
</dbReference>
<dbReference type="SUPFAM" id="SSF158472">
    <property type="entry name" value="HAMP domain-like"/>
    <property type="match status" value="1"/>
</dbReference>
<dbReference type="CDD" id="cd00130">
    <property type="entry name" value="PAS"/>
    <property type="match status" value="1"/>
</dbReference>
<dbReference type="Proteomes" id="UP001305702">
    <property type="component" value="Chromosome"/>
</dbReference>
<evidence type="ECO:0000256" key="9">
    <source>
        <dbReference type="ARBA" id="ARBA00022840"/>
    </source>
</evidence>
<keyword evidence="17" id="KW-1185">Reference proteome</keyword>
<dbReference type="NCBIfam" id="NF033092">
    <property type="entry name" value="HK_WalK"/>
    <property type="match status" value="1"/>
</dbReference>
<evidence type="ECO:0000256" key="11">
    <source>
        <dbReference type="ARBA" id="ARBA00023136"/>
    </source>
</evidence>
<keyword evidence="7" id="KW-0547">Nucleotide-binding</keyword>
<dbReference type="Gene3D" id="1.10.8.500">
    <property type="entry name" value="HAMP domain in histidine kinase"/>
    <property type="match status" value="1"/>
</dbReference>
<dbReference type="Gene3D" id="3.30.565.10">
    <property type="entry name" value="Histidine kinase-like ATPase, C-terminal domain"/>
    <property type="match status" value="1"/>
</dbReference>
<dbReference type="PANTHER" id="PTHR45453">
    <property type="entry name" value="PHOSPHATE REGULON SENSOR PROTEIN PHOR"/>
    <property type="match status" value="1"/>
</dbReference>
<dbReference type="Gene3D" id="3.30.450.20">
    <property type="entry name" value="PAS domain"/>
    <property type="match status" value="2"/>
</dbReference>
<dbReference type="InterPro" id="IPR003594">
    <property type="entry name" value="HATPase_dom"/>
</dbReference>
<organism evidence="16 17">
    <name type="scientific">Paenibacillus aurantius</name>
    <dbReference type="NCBI Taxonomy" id="2918900"/>
    <lineage>
        <taxon>Bacteria</taxon>
        <taxon>Bacillati</taxon>
        <taxon>Bacillota</taxon>
        <taxon>Bacilli</taxon>
        <taxon>Bacillales</taxon>
        <taxon>Paenibacillaceae</taxon>
        <taxon>Paenibacillus</taxon>
    </lineage>
</organism>
<keyword evidence="12" id="KW-1133">Transmembrane helix</keyword>
<dbReference type="EMBL" id="CP130318">
    <property type="protein sequence ID" value="WNQ11477.1"/>
    <property type="molecule type" value="Genomic_DNA"/>
</dbReference>
<feature type="transmembrane region" description="Helical" evidence="12">
    <location>
        <begin position="189"/>
        <end position="211"/>
    </location>
</feature>
<keyword evidence="4" id="KW-1003">Cell membrane</keyword>
<dbReference type="SUPFAM" id="SSF47384">
    <property type="entry name" value="Homodimeric domain of signal transducing histidine kinase"/>
    <property type="match status" value="1"/>
</dbReference>
<dbReference type="GO" id="GO:0016036">
    <property type="term" value="P:cellular response to phosphate starvation"/>
    <property type="evidence" value="ECO:0007669"/>
    <property type="project" value="TreeGrafter"/>
</dbReference>
<keyword evidence="9" id="KW-0067">ATP-binding</keyword>
<dbReference type="PROSITE" id="PS50109">
    <property type="entry name" value="HIS_KIN"/>
    <property type="match status" value="1"/>
</dbReference>
<dbReference type="PROSITE" id="PS50885">
    <property type="entry name" value="HAMP"/>
    <property type="match status" value="1"/>
</dbReference>
<sequence>MKATRFFRTIQMKLIIIYVLLILFAMQLIGIYFMKTMENSFMTTFSDSLNMQAGLLAERVAAQYADSEQEPKTGDTKVPDSKRLNDSISELVVAWSKFGNADLGIQVVDANGTVISTNQPDSAKILNTKNNTSIVMRALQNIREEQIFIDTDGQRKKAVAMPVTSGDKVVYAVYITKPLKDVYSTINRVNGIFISGTVIALALTALLGIFLSHTITSPIKEITKQVTSVAEGNYDQRVRLYSQDEIGQLSNAFNYMTDRLKEALSSNEEEKEKLESVLANMSDGVIATDDVGRIILINYRARKILDVEEKKAFGRDLADLLNLPPELKNAHVHDKEQVTLLEFDRPEEEPRKVRVTFTPIHRRDIGTTGTIVVLQDVTEQEELEQARREFVANVSHELRTPLTTIKSYLEALEDGALEEPQLAQRFIGVTRNETERMIRLVTDLLHLSRFDSKQAMMSREWTDPAEMLEEVADRFAFQLQQRHIRIRQKVETRLKPVLVDRDKIDQVLDNLVSNSVKYTGDGGWIELTARVKDEKWLQVTVEDNGVGIPKKDLERIFERFYRVDKARSRNMGGTGLGLSIAREIIKAHGGTISLDSEYNKGTKVTFTLPYSPQEGSEPA</sequence>
<dbReference type="NCBIfam" id="TIGR00229">
    <property type="entry name" value="sensory_box"/>
    <property type="match status" value="1"/>
</dbReference>
<dbReference type="AlphaFoldDB" id="A0AA96LHD8"/>
<dbReference type="FunFam" id="1.10.287.130:FF:000001">
    <property type="entry name" value="Two-component sensor histidine kinase"/>
    <property type="match status" value="1"/>
</dbReference>
<proteinExistence type="predicted"/>
<dbReference type="GO" id="GO:0005524">
    <property type="term" value="F:ATP binding"/>
    <property type="evidence" value="ECO:0007669"/>
    <property type="project" value="UniProtKB-KW"/>
</dbReference>
<feature type="domain" description="PAS" evidence="14">
    <location>
        <begin position="270"/>
        <end position="322"/>
    </location>
</feature>
<evidence type="ECO:0000313" key="16">
    <source>
        <dbReference type="EMBL" id="WNQ11477.1"/>
    </source>
</evidence>
<reference evidence="16 17" key="1">
    <citation type="submission" date="2022-02" db="EMBL/GenBank/DDBJ databases">
        <title>Paenibacillus sp. MBLB1776 Whole Genome Shotgun Sequencing.</title>
        <authorList>
            <person name="Hwang C.Y."/>
            <person name="Cho E.-S."/>
            <person name="Seo M.-J."/>
        </authorList>
    </citation>
    <scope>NUCLEOTIDE SEQUENCE [LARGE SCALE GENOMIC DNA]</scope>
    <source>
        <strain evidence="16 17">MBLB1776</strain>
    </source>
</reference>
<dbReference type="InterPro" id="IPR004358">
    <property type="entry name" value="Sig_transdc_His_kin-like_C"/>
</dbReference>
<evidence type="ECO:0000313" key="17">
    <source>
        <dbReference type="Proteomes" id="UP001305702"/>
    </source>
</evidence>
<feature type="domain" description="HAMP" evidence="15">
    <location>
        <begin position="213"/>
        <end position="265"/>
    </location>
</feature>
<dbReference type="PRINTS" id="PR00344">
    <property type="entry name" value="BCTRLSENSOR"/>
</dbReference>
<dbReference type="SUPFAM" id="SSF55874">
    <property type="entry name" value="ATPase domain of HSP90 chaperone/DNA topoisomerase II/histidine kinase"/>
    <property type="match status" value="1"/>
</dbReference>
<dbReference type="InterPro" id="IPR013767">
    <property type="entry name" value="PAS_fold"/>
</dbReference>
<evidence type="ECO:0000256" key="6">
    <source>
        <dbReference type="ARBA" id="ARBA00022679"/>
    </source>
</evidence>
<dbReference type="InterPro" id="IPR036097">
    <property type="entry name" value="HisK_dim/P_sf"/>
</dbReference>
<dbReference type="Gene3D" id="1.10.287.130">
    <property type="match status" value="1"/>
</dbReference>
<evidence type="ECO:0000256" key="4">
    <source>
        <dbReference type="ARBA" id="ARBA00022475"/>
    </source>
</evidence>
<name>A0AA96LHD8_9BACL</name>
<dbReference type="InterPro" id="IPR003661">
    <property type="entry name" value="HisK_dim/P_dom"/>
</dbReference>
<dbReference type="SMART" id="SM00388">
    <property type="entry name" value="HisKA"/>
    <property type="match status" value="1"/>
</dbReference>
<keyword evidence="11 12" id="KW-0472">Membrane</keyword>
<dbReference type="InterPro" id="IPR049814">
    <property type="entry name" value="Resp_reg_WalK"/>
</dbReference>
<feature type="domain" description="Histidine kinase" evidence="13">
    <location>
        <begin position="393"/>
        <end position="612"/>
    </location>
</feature>
<dbReference type="KEGG" id="paun:MJA45_28440"/>
<dbReference type="Pfam" id="PF00989">
    <property type="entry name" value="PAS"/>
    <property type="match status" value="1"/>
</dbReference>
<evidence type="ECO:0000256" key="8">
    <source>
        <dbReference type="ARBA" id="ARBA00022777"/>
    </source>
</evidence>
<dbReference type="SUPFAM" id="SSF55785">
    <property type="entry name" value="PYP-like sensor domain (PAS domain)"/>
    <property type="match status" value="1"/>
</dbReference>
<dbReference type="FunFam" id="3.30.565.10:FF:000006">
    <property type="entry name" value="Sensor histidine kinase WalK"/>
    <property type="match status" value="1"/>
</dbReference>
<dbReference type="InterPro" id="IPR057640">
    <property type="entry name" value="Cache_WalK"/>
</dbReference>
<evidence type="ECO:0000256" key="10">
    <source>
        <dbReference type="ARBA" id="ARBA00023012"/>
    </source>
</evidence>
<dbReference type="InterPro" id="IPR050351">
    <property type="entry name" value="BphY/WalK/GraS-like"/>
</dbReference>
<evidence type="ECO:0000256" key="2">
    <source>
        <dbReference type="ARBA" id="ARBA00004651"/>
    </source>
</evidence>
<dbReference type="SMART" id="SM00387">
    <property type="entry name" value="HATPase_c"/>
    <property type="match status" value="1"/>
</dbReference>
<dbReference type="GO" id="GO:0000155">
    <property type="term" value="F:phosphorelay sensor kinase activity"/>
    <property type="evidence" value="ECO:0007669"/>
    <property type="project" value="InterPro"/>
</dbReference>
<dbReference type="GO" id="GO:0005886">
    <property type="term" value="C:plasma membrane"/>
    <property type="evidence" value="ECO:0007669"/>
    <property type="project" value="UniProtKB-SubCell"/>
</dbReference>
<dbReference type="Pfam" id="PF00512">
    <property type="entry name" value="HisKA"/>
    <property type="match status" value="1"/>
</dbReference>